<evidence type="ECO:0000313" key="2">
    <source>
        <dbReference type="EMBL" id="OCT42334.1"/>
    </source>
</evidence>
<accession>A0A9X5R0D1</accession>
<comment type="caution">
    <text evidence="2">The sequence shown here is derived from an EMBL/GenBank/DDBJ whole genome shotgun (WGS) entry which is preliminary data.</text>
</comment>
<proteinExistence type="predicted"/>
<reference evidence="2" key="1">
    <citation type="submission" date="2014-05" db="EMBL/GenBank/DDBJ databases">
        <authorList>
            <person name="Jahns A.C."/>
            <person name="Eilers H."/>
            <person name="Alexeyev O.A."/>
        </authorList>
    </citation>
    <scope>NUCLEOTIDE SEQUENCE [LARGE SCALE GENOMIC DNA]</scope>
    <source>
        <strain evidence="2">DSM 20700</strain>
    </source>
</reference>
<protein>
    <recommendedName>
        <fullName evidence="1">Aminoglycoside phosphotransferase domain-containing protein</fullName>
    </recommendedName>
</protein>
<dbReference type="InterPro" id="IPR002575">
    <property type="entry name" value="Aminoglycoside_PTrfase"/>
</dbReference>
<dbReference type="EMBL" id="JNBU01000028">
    <property type="protein sequence ID" value="OCT42334.1"/>
    <property type="molecule type" value="Genomic_DNA"/>
</dbReference>
<dbReference type="InterPro" id="IPR011009">
    <property type="entry name" value="Kinase-like_dom_sf"/>
</dbReference>
<dbReference type="Pfam" id="PF01636">
    <property type="entry name" value="APH"/>
    <property type="match status" value="1"/>
</dbReference>
<sequence length="384" mass="40592">MRTGEHGMEARMGMGWIDDAAYVLGSELSVAQTLGTGMRTSVARCWVDGSTTATGGARTVIAKCFHSKAMSHNSGGLGIVREIAGLRSLANAPLCYAADQDLGVVVMEDVPGTSLGTILAGNDPSAALAAAEMWGRATATVMAASKQETPDRPTCDTVVAFQDTIRRLDPQTRSTGGPASPRLPARGLTTLCAALGLDVPNDAELEMFATLRGGEAAEVVTQADPRPGNVLITDHARFVDYEAASVHHPAVDVVNLVMPWASCDGLVGVPTEFVAAVRDGFLAGSRHAGSWLADEPMIGLAGTAATLQLTELSLDSLRRDRLDQRSDMARGAMVHRWSWTAAHGTLTPIIADLCGRMAQRAVRSWGWPEHLNVAHCFSPENLRG</sequence>
<feature type="domain" description="Aminoglycoside phosphotransferase" evidence="1">
    <location>
        <begin position="91"/>
        <end position="262"/>
    </location>
</feature>
<dbReference type="SUPFAM" id="SSF56112">
    <property type="entry name" value="Protein kinase-like (PK-like)"/>
    <property type="match status" value="1"/>
</dbReference>
<dbReference type="AlphaFoldDB" id="A0A9X5R0D1"/>
<dbReference type="Gene3D" id="3.90.1200.10">
    <property type="match status" value="1"/>
</dbReference>
<gene>
    <name evidence="2" type="ORF">L860_10930</name>
</gene>
<organism evidence="2">
    <name type="scientific">Cutibacterium granulosum DSM 20700</name>
    <dbReference type="NCBI Taxonomy" id="1160719"/>
    <lineage>
        <taxon>Bacteria</taxon>
        <taxon>Bacillati</taxon>
        <taxon>Actinomycetota</taxon>
        <taxon>Actinomycetes</taxon>
        <taxon>Propionibacteriales</taxon>
        <taxon>Propionibacteriaceae</taxon>
        <taxon>Cutibacterium</taxon>
    </lineage>
</organism>
<name>A0A9X5R0D1_9ACTN</name>
<evidence type="ECO:0000259" key="1">
    <source>
        <dbReference type="Pfam" id="PF01636"/>
    </source>
</evidence>